<gene>
    <name evidence="2" type="ORF">NDU88_001359</name>
</gene>
<name>A0AAV7UWK7_PLEWA</name>
<sequence length="219" mass="23778">MGLQRGPNRPLTWDPEALLHASKALPGPAGPDPVLGYLPPSRAEDKAQASGSHSGACHSPGLEPRNQPESLNPNQQRKPPLAQCMPRPSRERHAGGRVHPFQALGCQFALWGARFGGQTNQAGLQGGCTPGHRGRLAWALVVPSQEPLDPRGVRRSLSLVTQRKATPFLVDRAHKGTDGTIGKNAPDLVEPWLGLRKQMSPHWDIRGSLVIWNAWNTTR</sequence>
<keyword evidence="3" id="KW-1185">Reference proteome</keyword>
<feature type="compositionally biased region" description="Polar residues" evidence="1">
    <location>
        <begin position="67"/>
        <end position="77"/>
    </location>
</feature>
<accession>A0AAV7UWK7</accession>
<dbReference type="AlphaFoldDB" id="A0AAV7UWK7"/>
<organism evidence="2 3">
    <name type="scientific">Pleurodeles waltl</name>
    <name type="common">Iberian ribbed newt</name>
    <dbReference type="NCBI Taxonomy" id="8319"/>
    <lineage>
        <taxon>Eukaryota</taxon>
        <taxon>Metazoa</taxon>
        <taxon>Chordata</taxon>
        <taxon>Craniata</taxon>
        <taxon>Vertebrata</taxon>
        <taxon>Euteleostomi</taxon>
        <taxon>Amphibia</taxon>
        <taxon>Batrachia</taxon>
        <taxon>Caudata</taxon>
        <taxon>Salamandroidea</taxon>
        <taxon>Salamandridae</taxon>
        <taxon>Pleurodelinae</taxon>
        <taxon>Pleurodeles</taxon>
    </lineage>
</organism>
<comment type="caution">
    <text evidence="2">The sequence shown here is derived from an EMBL/GenBank/DDBJ whole genome shotgun (WGS) entry which is preliminary data.</text>
</comment>
<protein>
    <submittedName>
        <fullName evidence="2">Uncharacterized protein</fullName>
    </submittedName>
</protein>
<feature type="region of interest" description="Disordered" evidence="1">
    <location>
        <begin position="22"/>
        <end position="95"/>
    </location>
</feature>
<dbReference type="EMBL" id="JANPWB010000004">
    <property type="protein sequence ID" value="KAJ1192047.1"/>
    <property type="molecule type" value="Genomic_DNA"/>
</dbReference>
<reference evidence="2" key="1">
    <citation type="journal article" date="2022" name="bioRxiv">
        <title>Sequencing and chromosome-scale assembly of the giantPleurodeles waltlgenome.</title>
        <authorList>
            <person name="Brown T."/>
            <person name="Elewa A."/>
            <person name="Iarovenko S."/>
            <person name="Subramanian E."/>
            <person name="Araus A.J."/>
            <person name="Petzold A."/>
            <person name="Susuki M."/>
            <person name="Suzuki K.-i.T."/>
            <person name="Hayashi T."/>
            <person name="Toyoda A."/>
            <person name="Oliveira C."/>
            <person name="Osipova E."/>
            <person name="Leigh N.D."/>
            <person name="Simon A."/>
            <person name="Yun M.H."/>
        </authorList>
    </citation>
    <scope>NUCLEOTIDE SEQUENCE</scope>
    <source>
        <strain evidence="2">20211129_DDA</strain>
        <tissue evidence="2">Liver</tissue>
    </source>
</reference>
<evidence type="ECO:0000256" key="1">
    <source>
        <dbReference type="SAM" id="MobiDB-lite"/>
    </source>
</evidence>
<evidence type="ECO:0000313" key="3">
    <source>
        <dbReference type="Proteomes" id="UP001066276"/>
    </source>
</evidence>
<dbReference type="Proteomes" id="UP001066276">
    <property type="component" value="Chromosome 2_2"/>
</dbReference>
<proteinExistence type="predicted"/>
<evidence type="ECO:0000313" key="2">
    <source>
        <dbReference type="EMBL" id="KAJ1192047.1"/>
    </source>
</evidence>